<name>A0A1M5T7P7_9CLOT</name>
<sequence>MKKLFIIFITCSVLITGCNINKNYNLNNFSTKESNKNSMENTTENSQNLNSIKTSALIIDAFTSNYYDGSIYYIDKDDNISAINEITGESTTIIDSNGKIIDFTISENILFYWANNNNDYSFHYGEMKNLENINTLKDMTYKFEDGVHNFKDMIIKDNIIYYAENNNIFVVDINKKTKKEISVDKSINITSLLYVIKDNIYFIQENKDENFLYSLSIDDKLLTKQNSFTFDTLAENKNIFYYNNEIYYVKKDSLSRIIKIDKTGNSSTIFRGFNIDKIKILKNNLFILDDTSISKDLFVSNKDDKTKLIATKVTDFCVGENEIFYSSEDSNNKFYINKVNLLGEEKVSLVNLEKLSLSEILSSEDLLYFTLENGDLHSYNTNNKETTFIDKNVSKISLLGKNLVYSYKNSSAEKIYLPNIETQVKESITEELTKELTIEEPSPEEIISNLIIDFDNAWADYVNEENELVKDYIAPNSPIYDYLSKFQRNIIDEEFLNIEVKATRIKETTGEVDVNETLKKVVNGVEEIKNYQWTYSVILVDDEWKVYNYKKR</sequence>
<organism evidence="2 3">
    <name type="scientific">Clostridium grantii DSM 8605</name>
    <dbReference type="NCBI Taxonomy" id="1121316"/>
    <lineage>
        <taxon>Bacteria</taxon>
        <taxon>Bacillati</taxon>
        <taxon>Bacillota</taxon>
        <taxon>Clostridia</taxon>
        <taxon>Eubacteriales</taxon>
        <taxon>Clostridiaceae</taxon>
        <taxon>Clostridium</taxon>
    </lineage>
</organism>
<dbReference type="RefSeq" id="WP_073337561.1">
    <property type="nucleotide sequence ID" value="NZ_FQXM01000005.1"/>
</dbReference>
<dbReference type="AlphaFoldDB" id="A0A1M5T7P7"/>
<dbReference type="PROSITE" id="PS51257">
    <property type="entry name" value="PROKAR_LIPOPROTEIN"/>
    <property type="match status" value="1"/>
</dbReference>
<dbReference type="OrthoDB" id="1676127at2"/>
<evidence type="ECO:0000259" key="1">
    <source>
        <dbReference type="Pfam" id="PF16472"/>
    </source>
</evidence>
<evidence type="ECO:0000313" key="3">
    <source>
        <dbReference type="Proteomes" id="UP000184447"/>
    </source>
</evidence>
<dbReference type="SUPFAM" id="SSF69304">
    <property type="entry name" value="Tricorn protease N-terminal domain"/>
    <property type="match status" value="1"/>
</dbReference>
<dbReference type="Proteomes" id="UP000184447">
    <property type="component" value="Unassembled WGS sequence"/>
</dbReference>
<evidence type="ECO:0000313" key="2">
    <source>
        <dbReference type="EMBL" id="SHH46708.1"/>
    </source>
</evidence>
<dbReference type="Pfam" id="PF16472">
    <property type="entry name" value="DUF5050"/>
    <property type="match status" value="1"/>
</dbReference>
<feature type="domain" description="Prolow-density lipoprotein receptor-related protein 1-like beta-propeller" evidence="1">
    <location>
        <begin position="150"/>
        <end position="351"/>
    </location>
</feature>
<reference evidence="2 3" key="1">
    <citation type="submission" date="2016-11" db="EMBL/GenBank/DDBJ databases">
        <authorList>
            <person name="Jaros S."/>
            <person name="Januszkiewicz K."/>
            <person name="Wedrychowicz H."/>
        </authorList>
    </citation>
    <scope>NUCLEOTIDE SEQUENCE [LARGE SCALE GENOMIC DNA]</scope>
    <source>
        <strain evidence="2 3">DSM 8605</strain>
    </source>
</reference>
<dbReference type="InterPro" id="IPR032485">
    <property type="entry name" value="LRP1-like_beta_prop"/>
</dbReference>
<proteinExistence type="predicted"/>
<keyword evidence="3" id="KW-1185">Reference proteome</keyword>
<protein>
    <recommendedName>
        <fullName evidence="1">Prolow-density lipoprotein receptor-related protein 1-like beta-propeller domain-containing protein</fullName>
    </recommendedName>
</protein>
<dbReference type="EMBL" id="FQXM01000005">
    <property type="protein sequence ID" value="SHH46708.1"/>
    <property type="molecule type" value="Genomic_DNA"/>
</dbReference>
<accession>A0A1M5T7P7</accession>
<gene>
    <name evidence="2" type="ORF">SAMN02745207_01240</name>
</gene>